<name>C1MVV3_MICPC</name>
<dbReference type="InterPro" id="IPR052050">
    <property type="entry name" value="SecEffector_AnkRepeat"/>
</dbReference>
<dbReference type="AlphaFoldDB" id="C1MVV3"/>
<sequence>MPRLATILGDIPDIPLIPSDAMRDHHMRMESEALRQHAARLEKMDLSDYDAEEAQAEGEGAIWLEPEPYRPPMEDDPLVRAAFEGDLETLTRLAERGDPTSNPPRPPYVVPTEPTKDPRTIQIGGVTRTVHRQPSRERRVFSNACTAAAAAGHRRALEWLLDHGCSPRTGTCDTETCAKAAIFGHLDVLQFAPAENGQLACLEWLHENGCPWDYRTLKYASERGQFDCVKYYCENGGSLETVGGNGGACAQASQHGHLKILKYLRSKGCQWDILSPVYAHQHGKETTFKWIVAQPDCPEFEERDLQSWWNTSHPDNCGA</sequence>
<evidence type="ECO:0000313" key="3">
    <source>
        <dbReference type="Proteomes" id="UP000001876"/>
    </source>
</evidence>
<proteinExistence type="predicted"/>
<feature type="region of interest" description="Disordered" evidence="1">
    <location>
        <begin position="93"/>
        <end position="118"/>
    </location>
</feature>
<dbReference type="Proteomes" id="UP000001876">
    <property type="component" value="Unassembled WGS sequence"/>
</dbReference>
<gene>
    <name evidence="2" type="ORF">MICPUCDRAFT_59521</name>
</gene>
<dbReference type="InterPro" id="IPR002110">
    <property type="entry name" value="Ankyrin_rpt"/>
</dbReference>
<dbReference type="Gene3D" id="1.25.40.20">
    <property type="entry name" value="Ankyrin repeat-containing domain"/>
    <property type="match status" value="2"/>
</dbReference>
<dbReference type="GeneID" id="9685255"/>
<dbReference type="RefSeq" id="XP_003060104.1">
    <property type="nucleotide sequence ID" value="XM_003060058.1"/>
</dbReference>
<dbReference type="EMBL" id="GG663741">
    <property type="protein sequence ID" value="EEH56056.1"/>
    <property type="molecule type" value="Genomic_DNA"/>
</dbReference>
<accession>C1MVV3</accession>
<dbReference type="PANTHER" id="PTHR46586">
    <property type="entry name" value="ANKYRIN REPEAT-CONTAINING PROTEIN"/>
    <property type="match status" value="1"/>
</dbReference>
<dbReference type="PANTHER" id="PTHR46586:SF3">
    <property type="entry name" value="ANKYRIN REPEAT-CONTAINING PROTEIN"/>
    <property type="match status" value="1"/>
</dbReference>
<dbReference type="InterPro" id="IPR036770">
    <property type="entry name" value="Ankyrin_rpt-contain_sf"/>
</dbReference>
<evidence type="ECO:0000313" key="2">
    <source>
        <dbReference type="EMBL" id="EEH56056.1"/>
    </source>
</evidence>
<keyword evidence="3" id="KW-1185">Reference proteome</keyword>
<reference evidence="2" key="1">
    <citation type="journal article" date="2009" name="Science">
        <title>Green evolution and dynamic adaptations revealed by genomes of the marine picoeukaryotes Micromonas.</title>
        <authorList>
            <person name="Worden A.Z."/>
            <person name="Lee J.H."/>
            <person name="Mock T."/>
            <person name="Rouze P."/>
            <person name="Simmons M.P."/>
            <person name="Aerts A.L."/>
            <person name="Allen A.E."/>
            <person name="Cuvelier M.L."/>
            <person name="Derelle E."/>
            <person name="Everett M.V."/>
            <person name="Foulon E."/>
            <person name="Grimwood J."/>
            <person name="Gundlach H."/>
            <person name="Henrissat B."/>
            <person name="Napoli C."/>
            <person name="McDonald S.M."/>
            <person name="Parker M.S."/>
            <person name="Rombauts S."/>
            <person name="Salamov A."/>
            <person name="Von Dassow P."/>
            <person name="Badger J.H."/>
            <person name="Coutinho P.M."/>
            <person name="Demir E."/>
            <person name="Dubchak I."/>
            <person name="Gentemann C."/>
            <person name="Eikrem W."/>
            <person name="Gready J.E."/>
            <person name="John U."/>
            <person name="Lanier W."/>
            <person name="Lindquist E.A."/>
            <person name="Lucas S."/>
            <person name="Mayer K.F."/>
            <person name="Moreau H."/>
            <person name="Not F."/>
            <person name="Otillar R."/>
            <person name="Panaud O."/>
            <person name="Pangilinan J."/>
            <person name="Paulsen I."/>
            <person name="Piegu B."/>
            <person name="Poliakov A."/>
            <person name="Robbens S."/>
            <person name="Schmutz J."/>
            <person name="Toulza E."/>
            <person name="Wyss T."/>
            <person name="Zelensky A."/>
            <person name="Zhou K."/>
            <person name="Armbrust E.V."/>
            <person name="Bhattacharya D."/>
            <person name="Goodenough U.W."/>
            <person name="Van de Peer Y."/>
            <person name="Grigoriev I.V."/>
        </authorList>
    </citation>
    <scope>NUCLEOTIDE SEQUENCE [LARGE SCALE GENOMIC DNA]</scope>
    <source>
        <strain evidence="2">CCMP1545</strain>
    </source>
</reference>
<evidence type="ECO:0000256" key="1">
    <source>
        <dbReference type="SAM" id="MobiDB-lite"/>
    </source>
</evidence>
<organism evidence="3">
    <name type="scientific">Micromonas pusilla (strain CCMP1545)</name>
    <name type="common">Picoplanktonic green alga</name>
    <dbReference type="NCBI Taxonomy" id="564608"/>
    <lineage>
        <taxon>Eukaryota</taxon>
        <taxon>Viridiplantae</taxon>
        <taxon>Chlorophyta</taxon>
        <taxon>Mamiellophyceae</taxon>
        <taxon>Mamiellales</taxon>
        <taxon>Mamiellaceae</taxon>
        <taxon>Micromonas</taxon>
    </lineage>
</organism>
<dbReference type="SUPFAM" id="SSF48403">
    <property type="entry name" value="Ankyrin repeat"/>
    <property type="match status" value="1"/>
</dbReference>
<protein>
    <submittedName>
        <fullName evidence="2">Predicted protein</fullName>
    </submittedName>
</protein>
<dbReference type="KEGG" id="mpp:MICPUCDRAFT_59521"/>
<dbReference type="Pfam" id="PF12796">
    <property type="entry name" value="Ank_2"/>
    <property type="match status" value="1"/>
</dbReference>